<comment type="caution">
    <text evidence="1">The sequence shown here is derived from an EMBL/GenBank/DDBJ whole genome shotgun (WGS) entry which is preliminary data.</text>
</comment>
<gene>
    <name evidence="1" type="ORF">POCTA_138.1.T1000126</name>
</gene>
<keyword evidence="2" id="KW-1185">Reference proteome</keyword>
<accession>A0A8S1WU40</accession>
<name>A0A8S1WU40_PAROT</name>
<dbReference type="EMBL" id="CAJJDP010000100">
    <property type="protein sequence ID" value="CAD8191679.1"/>
    <property type="molecule type" value="Genomic_DNA"/>
</dbReference>
<evidence type="ECO:0000313" key="1">
    <source>
        <dbReference type="EMBL" id="CAD8191679.1"/>
    </source>
</evidence>
<evidence type="ECO:0000313" key="2">
    <source>
        <dbReference type="Proteomes" id="UP000683925"/>
    </source>
</evidence>
<sequence length="61" mass="7218">MQKVNYCFDNCLQYQLIIEYLPYRLDFNIINQGDLLISVQYNDSKGLDNSVFKFSRCINVS</sequence>
<reference evidence="1" key="1">
    <citation type="submission" date="2021-01" db="EMBL/GenBank/DDBJ databases">
        <authorList>
            <consortium name="Genoscope - CEA"/>
            <person name="William W."/>
        </authorList>
    </citation>
    <scope>NUCLEOTIDE SEQUENCE</scope>
</reference>
<dbReference type="Proteomes" id="UP000683925">
    <property type="component" value="Unassembled WGS sequence"/>
</dbReference>
<proteinExistence type="predicted"/>
<organism evidence="1 2">
    <name type="scientific">Paramecium octaurelia</name>
    <dbReference type="NCBI Taxonomy" id="43137"/>
    <lineage>
        <taxon>Eukaryota</taxon>
        <taxon>Sar</taxon>
        <taxon>Alveolata</taxon>
        <taxon>Ciliophora</taxon>
        <taxon>Intramacronucleata</taxon>
        <taxon>Oligohymenophorea</taxon>
        <taxon>Peniculida</taxon>
        <taxon>Parameciidae</taxon>
        <taxon>Paramecium</taxon>
    </lineage>
</organism>
<dbReference type="AlphaFoldDB" id="A0A8S1WU40"/>
<protein>
    <submittedName>
        <fullName evidence="1">Uncharacterized protein</fullName>
    </submittedName>
</protein>